<dbReference type="SFLD" id="SFLDG01386">
    <property type="entry name" value="main_SPASM_domain-containing"/>
    <property type="match status" value="1"/>
</dbReference>
<dbReference type="InterPro" id="IPR058240">
    <property type="entry name" value="rSAM_sf"/>
</dbReference>
<dbReference type="PANTHER" id="PTHR43273:SF8">
    <property type="entry name" value="RADICAL SAM DOMAIN PROTEIN"/>
    <property type="match status" value="1"/>
</dbReference>
<accession>A0A7Y2L9V9</accession>
<feature type="domain" description="Radical SAM core" evidence="5">
    <location>
        <begin position="80"/>
        <end position="323"/>
    </location>
</feature>
<keyword evidence="2" id="KW-0479">Metal-binding</keyword>
<name>A0A7Y2L9V9_9THEO</name>
<dbReference type="SFLD" id="SFLDG01067">
    <property type="entry name" value="SPASM/twitch_domain_containing"/>
    <property type="match status" value="1"/>
</dbReference>
<dbReference type="SFLD" id="SFLDS00029">
    <property type="entry name" value="Radical_SAM"/>
    <property type="match status" value="1"/>
</dbReference>
<keyword evidence="1" id="KW-0949">S-adenosyl-L-methionine</keyword>
<dbReference type="SFLD" id="SFLDG01384">
    <property type="entry name" value="thioether_bond_formation_requi"/>
    <property type="match status" value="1"/>
</dbReference>
<evidence type="ECO:0000256" key="3">
    <source>
        <dbReference type="ARBA" id="ARBA00023004"/>
    </source>
</evidence>
<sequence>MGRDLYKDFHYIQNEKTGVLFHNKSLNYYRVFDENIKKYFKSYFIDHETRFYKEVESILDTVTNEINNSCLDNYFPQESYDGYILEKLVIIVTNNCNCRCKYCYANGGSYGLNINNMKRDEAKNIIDYFVKNFRVIYNIQIFGGEPMLNYDIIKVICEYFENLRNNNIIDYMPQFGIVTNGTYLPSEAIDIMKKFRFNITISLDGDKIIHDSLRIKKTGEGTFNYIKTNYIKMIESGIKKEKISFECTYTHKHIENNISFVDLFKFFRNEFDCLITHITPVCIEKNNFLSLNKDKEIIKKYIKKAVEYTFDTILKERIINSCAIITEVI</sequence>
<gene>
    <name evidence="6" type="ORF">HKI81_12665</name>
</gene>
<keyword evidence="4" id="KW-0411">Iron-sulfur</keyword>
<evidence type="ECO:0000256" key="1">
    <source>
        <dbReference type="ARBA" id="ARBA00022691"/>
    </source>
</evidence>
<keyword evidence="3" id="KW-0408">Iron</keyword>
<dbReference type="PROSITE" id="PS51918">
    <property type="entry name" value="RADICAL_SAM"/>
    <property type="match status" value="1"/>
</dbReference>
<dbReference type="PANTHER" id="PTHR43273">
    <property type="entry name" value="ANAEROBIC SULFATASE-MATURATING ENZYME HOMOLOG ASLB-RELATED"/>
    <property type="match status" value="1"/>
</dbReference>
<dbReference type="GO" id="GO:0051536">
    <property type="term" value="F:iron-sulfur cluster binding"/>
    <property type="evidence" value="ECO:0007669"/>
    <property type="project" value="UniProtKB-KW"/>
</dbReference>
<dbReference type="EMBL" id="JABEQB010000051">
    <property type="protein sequence ID" value="NNG68025.1"/>
    <property type="molecule type" value="Genomic_DNA"/>
</dbReference>
<organism evidence="6 7">
    <name type="scientific">Caldanaerobacter subterraneus</name>
    <dbReference type="NCBI Taxonomy" id="911092"/>
    <lineage>
        <taxon>Bacteria</taxon>
        <taxon>Bacillati</taxon>
        <taxon>Bacillota</taxon>
        <taxon>Clostridia</taxon>
        <taxon>Thermoanaerobacterales</taxon>
        <taxon>Thermoanaerobacteraceae</taxon>
        <taxon>Caldanaerobacter</taxon>
    </lineage>
</organism>
<evidence type="ECO:0000256" key="2">
    <source>
        <dbReference type="ARBA" id="ARBA00022723"/>
    </source>
</evidence>
<evidence type="ECO:0000259" key="5">
    <source>
        <dbReference type="PROSITE" id="PS51918"/>
    </source>
</evidence>
<comment type="caution">
    <text evidence="6">The sequence shown here is derived from an EMBL/GenBank/DDBJ whole genome shotgun (WGS) entry which is preliminary data.</text>
</comment>
<reference evidence="6 7" key="1">
    <citation type="submission" date="2020-04" db="EMBL/GenBank/DDBJ databases">
        <title>Draft genome sequence of Caldanaerobacter sunterraneus. strain 1523vc isolated from Griffin hot spring, Kamchatka, Russia.</title>
        <authorList>
            <person name="Toshchakov S.V."/>
            <person name="Podosokorskaya O.A."/>
            <person name="Kublanov I.V."/>
            <person name="Korzhenkov A."/>
            <person name="Patrushev M.V."/>
        </authorList>
    </citation>
    <scope>NUCLEOTIDE SEQUENCE [LARGE SCALE GENOMIC DNA]</scope>
    <source>
        <strain evidence="6 7">1523vc</strain>
    </source>
</reference>
<feature type="non-terminal residue" evidence="6">
    <location>
        <position position="329"/>
    </location>
</feature>
<dbReference type="GO" id="GO:0016491">
    <property type="term" value="F:oxidoreductase activity"/>
    <property type="evidence" value="ECO:0007669"/>
    <property type="project" value="InterPro"/>
</dbReference>
<dbReference type="SUPFAM" id="SSF102114">
    <property type="entry name" value="Radical SAM enzymes"/>
    <property type="match status" value="1"/>
</dbReference>
<dbReference type="InterPro" id="IPR013785">
    <property type="entry name" value="Aldolase_TIM"/>
</dbReference>
<dbReference type="CDD" id="cd01335">
    <property type="entry name" value="Radical_SAM"/>
    <property type="match status" value="1"/>
</dbReference>
<protein>
    <submittedName>
        <fullName evidence="6">Radical SAM protein</fullName>
    </submittedName>
</protein>
<proteinExistence type="predicted"/>
<dbReference type="InterPro" id="IPR023867">
    <property type="entry name" value="Sulphatase_maturase_rSAM"/>
</dbReference>
<dbReference type="Gene3D" id="3.20.20.70">
    <property type="entry name" value="Aldolase class I"/>
    <property type="match status" value="1"/>
</dbReference>
<dbReference type="Proteomes" id="UP000529861">
    <property type="component" value="Unassembled WGS sequence"/>
</dbReference>
<dbReference type="RefSeq" id="WP_170271705.1">
    <property type="nucleotide sequence ID" value="NZ_JABEQB010000051.1"/>
</dbReference>
<evidence type="ECO:0000256" key="4">
    <source>
        <dbReference type="ARBA" id="ARBA00023014"/>
    </source>
</evidence>
<evidence type="ECO:0000313" key="7">
    <source>
        <dbReference type="Proteomes" id="UP000529861"/>
    </source>
</evidence>
<evidence type="ECO:0000313" key="6">
    <source>
        <dbReference type="EMBL" id="NNG68025.1"/>
    </source>
</evidence>
<dbReference type="Pfam" id="PF04055">
    <property type="entry name" value="Radical_SAM"/>
    <property type="match status" value="1"/>
</dbReference>
<dbReference type="GO" id="GO:0046872">
    <property type="term" value="F:metal ion binding"/>
    <property type="evidence" value="ECO:0007669"/>
    <property type="project" value="UniProtKB-KW"/>
</dbReference>
<dbReference type="InterPro" id="IPR007197">
    <property type="entry name" value="rSAM"/>
</dbReference>
<dbReference type="AlphaFoldDB" id="A0A7Y2L9V9"/>